<dbReference type="InterPro" id="IPR045559">
    <property type="entry name" value="RHH_9"/>
</dbReference>
<dbReference type="AlphaFoldDB" id="S9ZN79"/>
<dbReference type="PATRIC" id="fig|1348657.5.peg.2566"/>
<accession>S9ZN79</accession>
<sequence length="65" mass="7327">MRVKLPAVSARLDAGLKGEFEAAAAANDLTPSQVIRRLIRDYVTRYQQEEVHQRECKRAEKGGTK</sequence>
<proteinExistence type="predicted"/>
<dbReference type="InterPro" id="IPR013321">
    <property type="entry name" value="Arc_rbn_hlx_hlx"/>
</dbReference>
<gene>
    <name evidence="2" type="ORF">M622_17400</name>
</gene>
<dbReference type="SUPFAM" id="SSF47598">
    <property type="entry name" value="Ribbon-helix-helix"/>
    <property type="match status" value="1"/>
</dbReference>
<protein>
    <recommendedName>
        <fullName evidence="1">Ribbon-helix-helix protein RHH domain-containing protein</fullName>
    </recommendedName>
</protein>
<evidence type="ECO:0000259" key="1">
    <source>
        <dbReference type="Pfam" id="PF19839"/>
    </source>
</evidence>
<dbReference type="OrthoDB" id="9181780at2"/>
<name>S9ZN79_9RHOO</name>
<dbReference type="GO" id="GO:0006355">
    <property type="term" value="P:regulation of DNA-templated transcription"/>
    <property type="evidence" value="ECO:0007669"/>
    <property type="project" value="InterPro"/>
</dbReference>
<reference evidence="2 3" key="1">
    <citation type="submission" date="2013-06" db="EMBL/GenBank/DDBJ databases">
        <title>Draft genome sequence of Thauera terpenica.</title>
        <authorList>
            <person name="Liu B."/>
            <person name="Frostegard A.H."/>
            <person name="Shapleigh J.P."/>
        </authorList>
    </citation>
    <scope>NUCLEOTIDE SEQUENCE [LARGE SCALE GENOMIC DNA]</scope>
    <source>
        <strain evidence="2 3">58Eu</strain>
    </source>
</reference>
<dbReference type="InterPro" id="IPR010985">
    <property type="entry name" value="Ribbon_hlx_hlx"/>
</dbReference>
<evidence type="ECO:0000313" key="3">
    <source>
        <dbReference type="Proteomes" id="UP000015455"/>
    </source>
</evidence>
<comment type="caution">
    <text evidence="2">The sequence shown here is derived from an EMBL/GenBank/DDBJ whole genome shotgun (WGS) entry which is preliminary data.</text>
</comment>
<dbReference type="Pfam" id="PF19839">
    <property type="entry name" value="RHH_9"/>
    <property type="match status" value="1"/>
</dbReference>
<dbReference type="RefSeq" id="WP_021249962.1">
    <property type="nucleotide sequence ID" value="NZ_ATJV01000066.1"/>
</dbReference>
<dbReference type="Gene3D" id="1.10.1220.10">
    <property type="entry name" value="Met repressor-like"/>
    <property type="match status" value="1"/>
</dbReference>
<dbReference type="Proteomes" id="UP000015455">
    <property type="component" value="Unassembled WGS sequence"/>
</dbReference>
<dbReference type="EMBL" id="ATJV01000066">
    <property type="protein sequence ID" value="EPZ14957.1"/>
    <property type="molecule type" value="Genomic_DNA"/>
</dbReference>
<organism evidence="2 3">
    <name type="scientific">Thauera terpenica 58Eu</name>
    <dbReference type="NCBI Taxonomy" id="1348657"/>
    <lineage>
        <taxon>Bacteria</taxon>
        <taxon>Pseudomonadati</taxon>
        <taxon>Pseudomonadota</taxon>
        <taxon>Betaproteobacteria</taxon>
        <taxon>Rhodocyclales</taxon>
        <taxon>Zoogloeaceae</taxon>
        <taxon>Thauera</taxon>
    </lineage>
</organism>
<dbReference type="STRING" id="1348657.M622_17400"/>
<feature type="domain" description="Ribbon-helix-helix protein RHH" evidence="1">
    <location>
        <begin position="16"/>
        <end position="47"/>
    </location>
</feature>
<keyword evidence="3" id="KW-1185">Reference proteome</keyword>
<evidence type="ECO:0000313" key="2">
    <source>
        <dbReference type="EMBL" id="EPZ14957.1"/>
    </source>
</evidence>